<dbReference type="SUPFAM" id="SSF54593">
    <property type="entry name" value="Glyoxalase/Bleomycin resistance protein/Dihydroxybiphenyl dioxygenase"/>
    <property type="match status" value="1"/>
</dbReference>
<dbReference type="InterPro" id="IPR029068">
    <property type="entry name" value="Glyas_Bleomycin-R_OHBP_Dase"/>
</dbReference>
<feature type="domain" description="VOC" evidence="1">
    <location>
        <begin position="9"/>
        <end position="128"/>
    </location>
</feature>
<dbReference type="InterPro" id="IPR004360">
    <property type="entry name" value="Glyas_Fos-R_dOase_dom"/>
</dbReference>
<dbReference type="EMBL" id="BMKW01000001">
    <property type="protein sequence ID" value="GGJ02122.1"/>
    <property type="molecule type" value="Genomic_DNA"/>
</dbReference>
<keyword evidence="3" id="KW-1185">Reference proteome</keyword>
<gene>
    <name evidence="2" type="ORF">GCM10011320_06230</name>
</gene>
<proteinExistence type="predicted"/>
<dbReference type="PROSITE" id="PS51819">
    <property type="entry name" value="VOC"/>
    <property type="match status" value="1"/>
</dbReference>
<reference evidence="2" key="2">
    <citation type="submission" date="2020-09" db="EMBL/GenBank/DDBJ databases">
        <authorList>
            <person name="Sun Q."/>
            <person name="Zhou Y."/>
        </authorList>
    </citation>
    <scope>NUCLEOTIDE SEQUENCE</scope>
    <source>
        <strain evidence="2">CGMCC 1.3617</strain>
    </source>
</reference>
<accession>A0A917K8M2</accession>
<dbReference type="RefSeq" id="WP_188965426.1">
    <property type="nucleotide sequence ID" value="NZ_BMKW01000001.1"/>
</dbReference>
<evidence type="ECO:0000313" key="3">
    <source>
        <dbReference type="Proteomes" id="UP000661507"/>
    </source>
</evidence>
<evidence type="ECO:0000313" key="2">
    <source>
        <dbReference type="EMBL" id="GGJ02122.1"/>
    </source>
</evidence>
<organism evidence="2 3">
    <name type="scientific">Neoroseomonas lacus</name>
    <dbReference type="NCBI Taxonomy" id="287609"/>
    <lineage>
        <taxon>Bacteria</taxon>
        <taxon>Pseudomonadati</taxon>
        <taxon>Pseudomonadota</taxon>
        <taxon>Alphaproteobacteria</taxon>
        <taxon>Acetobacterales</taxon>
        <taxon>Acetobacteraceae</taxon>
        <taxon>Neoroseomonas</taxon>
    </lineage>
</organism>
<evidence type="ECO:0000259" key="1">
    <source>
        <dbReference type="PROSITE" id="PS51819"/>
    </source>
</evidence>
<name>A0A917K8M2_9PROT</name>
<dbReference type="Gene3D" id="3.10.180.10">
    <property type="entry name" value="2,3-Dihydroxybiphenyl 1,2-Dioxygenase, domain 1"/>
    <property type="match status" value="1"/>
</dbReference>
<dbReference type="PANTHER" id="PTHR21366:SF22">
    <property type="entry name" value="VOC DOMAIN-CONTAINING PROTEIN"/>
    <property type="match status" value="1"/>
</dbReference>
<comment type="caution">
    <text evidence="2">The sequence shown here is derived from an EMBL/GenBank/DDBJ whole genome shotgun (WGS) entry which is preliminary data.</text>
</comment>
<dbReference type="InterPro" id="IPR050383">
    <property type="entry name" value="GlyoxalaseI/FosfomycinResist"/>
</dbReference>
<sequence length="129" mass="14518">MRALSHIRQIDYTVIFARDLAAMRHFYGEVMGFSLERQLSERWFEYRIGSTLLALTTHGGRFDDPPPPKGALSVQLAFRVPPPMVAACATELEVQGVTLVSPPTDHAFGHRTIFFRDPDGNVIEIYAEI</sequence>
<dbReference type="PANTHER" id="PTHR21366">
    <property type="entry name" value="GLYOXALASE FAMILY PROTEIN"/>
    <property type="match status" value="1"/>
</dbReference>
<dbReference type="AlphaFoldDB" id="A0A917K8M2"/>
<dbReference type="Proteomes" id="UP000661507">
    <property type="component" value="Unassembled WGS sequence"/>
</dbReference>
<protein>
    <recommendedName>
        <fullName evidence="1">VOC domain-containing protein</fullName>
    </recommendedName>
</protein>
<dbReference type="InterPro" id="IPR037523">
    <property type="entry name" value="VOC_core"/>
</dbReference>
<reference evidence="2" key="1">
    <citation type="journal article" date="2014" name="Int. J. Syst. Evol. Microbiol.">
        <title>Complete genome sequence of Corynebacterium casei LMG S-19264T (=DSM 44701T), isolated from a smear-ripened cheese.</title>
        <authorList>
            <consortium name="US DOE Joint Genome Institute (JGI-PGF)"/>
            <person name="Walter F."/>
            <person name="Albersmeier A."/>
            <person name="Kalinowski J."/>
            <person name="Ruckert C."/>
        </authorList>
    </citation>
    <scope>NUCLEOTIDE SEQUENCE</scope>
    <source>
        <strain evidence="2">CGMCC 1.3617</strain>
    </source>
</reference>
<dbReference type="Pfam" id="PF00903">
    <property type="entry name" value="Glyoxalase"/>
    <property type="match status" value="1"/>
</dbReference>